<evidence type="ECO:0000313" key="3">
    <source>
        <dbReference type="Proteomes" id="UP000011626"/>
    </source>
</evidence>
<dbReference type="InterPro" id="IPR011051">
    <property type="entry name" value="RmlC_Cupin_sf"/>
</dbReference>
<proteinExistence type="predicted"/>
<organism evidence="2 3">
    <name type="scientific">Halosimplex carlsbadense 2-9-1</name>
    <dbReference type="NCBI Taxonomy" id="797114"/>
    <lineage>
        <taxon>Archaea</taxon>
        <taxon>Methanobacteriati</taxon>
        <taxon>Methanobacteriota</taxon>
        <taxon>Stenosarchaea group</taxon>
        <taxon>Halobacteria</taxon>
        <taxon>Halobacteriales</taxon>
        <taxon>Haloarculaceae</taxon>
        <taxon>Halosimplex</taxon>
    </lineage>
</organism>
<name>M0CJ66_9EURY</name>
<dbReference type="eggNOG" id="arCOG02999">
    <property type="taxonomic scope" value="Archaea"/>
</dbReference>
<dbReference type="EMBL" id="AOIU01000035">
    <property type="protein sequence ID" value="ELZ22663.1"/>
    <property type="molecule type" value="Genomic_DNA"/>
</dbReference>
<evidence type="ECO:0000313" key="2">
    <source>
        <dbReference type="EMBL" id="ELZ22663.1"/>
    </source>
</evidence>
<accession>M0CJ66</accession>
<dbReference type="InterPro" id="IPR013096">
    <property type="entry name" value="Cupin_2"/>
</dbReference>
<dbReference type="SUPFAM" id="SSF51182">
    <property type="entry name" value="RmlC-like cupins"/>
    <property type="match status" value="1"/>
</dbReference>
<comment type="caution">
    <text evidence="2">The sequence shown here is derived from an EMBL/GenBank/DDBJ whole genome shotgun (WGS) entry which is preliminary data.</text>
</comment>
<dbReference type="Pfam" id="PF07883">
    <property type="entry name" value="Cupin_2"/>
    <property type="match status" value="1"/>
</dbReference>
<reference evidence="2 3" key="1">
    <citation type="journal article" date="2014" name="PLoS Genet.">
        <title>Phylogenetically driven sequencing of extremely halophilic archaea reveals strategies for static and dynamic osmo-response.</title>
        <authorList>
            <person name="Becker E.A."/>
            <person name="Seitzer P.M."/>
            <person name="Tritt A."/>
            <person name="Larsen D."/>
            <person name="Krusor M."/>
            <person name="Yao A.I."/>
            <person name="Wu D."/>
            <person name="Madern D."/>
            <person name="Eisen J.A."/>
            <person name="Darling A.E."/>
            <person name="Facciotti M.T."/>
        </authorList>
    </citation>
    <scope>NUCLEOTIDE SEQUENCE [LARGE SCALE GENOMIC DNA]</scope>
    <source>
        <strain evidence="2 3">2-9-1</strain>
    </source>
</reference>
<evidence type="ECO:0000259" key="1">
    <source>
        <dbReference type="Pfam" id="PF07883"/>
    </source>
</evidence>
<feature type="domain" description="Cupin type-2" evidence="1">
    <location>
        <begin position="29"/>
        <end position="86"/>
    </location>
</feature>
<gene>
    <name evidence="2" type="ORF">C475_16216</name>
</gene>
<dbReference type="RefSeq" id="WP_006884910.1">
    <property type="nucleotide sequence ID" value="NZ_AOIU01000035.1"/>
</dbReference>
<keyword evidence="3" id="KW-1185">Reference proteome</keyword>
<protein>
    <submittedName>
        <fullName evidence="2">Cupin 2 barrel domain-containing protein</fullName>
    </submittedName>
</protein>
<dbReference type="InterPro" id="IPR014710">
    <property type="entry name" value="RmlC-like_jellyroll"/>
</dbReference>
<dbReference type="OrthoDB" id="199885at2157"/>
<dbReference type="STRING" id="797114.C475_16216"/>
<sequence>MSEVVHLPDREGDGRGVLFEGAPKTVRLALDAGDRVPPHRHPDTEIVCYVVDGEVEMTLGDETVDLAAGDAARFSGDQDISPKAREDSVALLVLAER</sequence>
<dbReference type="Proteomes" id="UP000011626">
    <property type="component" value="Unassembled WGS sequence"/>
</dbReference>
<dbReference type="AlphaFoldDB" id="M0CJ66"/>
<dbReference type="Gene3D" id="2.60.120.10">
    <property type="entry name" value="Jelly Rolls"/>
    <property type="match status" value="1"/>
</dbReference>